<sequence>MYMSINDDSNFSITLFENWILSNTIKRFPILTESEYETLIIGADSFTLDGRLILNELAEIDNYFVASDSNGHGIALAGRVAKFIAELIHNRNTNLRKQYSLKHPTYNEVLNCERLLFFKPDEAGKKDLCKQGTFGKARC</sequence>
<reference evidence="1" key="1">
    <citation type="submission" date="2021-02" db="EMBL/GenBank/DDBJ databases">
        <authorList>
            <person name="Nowell W R."/>
        </authorList>
    </citation>
    <scope>NUCLEOTIDE SEQUENCE</scope>
</reference>
<dbReference type="Proteomes" id="UP000663877">
    <property type="component" value="Unassembled WGS sequence"/>
</dbReference>
<gene>
    <name evidence="1" type="ORF">BJG266_LOCUS37726</name>
    <name evidence="2" type="ORF">QVE165_LOCUS54609</name>
</gene>
<accession>A0A815LER1</accession>
<organism evidence="1 4">
    <name type="scientific">Adineta steineri</name>
    <dbReference type="NCBI Taxonomy" id="433720"/>
    <lineage>
        <taxon>Eukaryota</taxon>
        <taxon>Metazoa</taxon>
        <taxon>Spiralia</taxon>
        <taxon>Gnathifera</taxon>
        <taxon>Rotifera</taxon>
        <taxon>Eurotatoria</taxon>
        <taxon>Bdelloidea</taxon>
        <taxon>Adinetida</taxon>
        <taxon>Adinetidae</taxon>
        <taxon>Adineta</taxon>
    </lineage>
</organism>
<keyword evidence="3" id="KW-1185">Reference proteome</keyword>
<comment type="caution">
    <text evidence="1">The sequence shown here is derived from an EMBL/GenBank/DDBJ whole genome shotgun (WGS) entry which is preliminary data.</text>
</comment>
<dbReference type="Gene3D" id="3.30.9.10">
    <property type="entry name" value="D-Amino Acid Oxidase, subunit A, domain 2"/>
    <property type="match status" value="1"/>
</dbReference>
<dbReference type="InterPro" id="IPR036188">
    <property type="entry name" value="FAD/NAD-bd_sf"/>
</dbReference>
<proteinExistence type="predicted"/>
<evidence type="ECO:0000313" key="2">
    <source>
        <dbReference type="EMBL" id="CAF1614643.1"/>
    </source>
</evidence>
<evidence type="ECO:0000313" key="3">
    <source>
        <dbReference type="Proteomes" id="UP000663832"/>
    </source>
</evidence>
<dbReference type="OrthoDB" id="498204at2759"/>
<dbReference type="Gene3D" id="3.50.50.60">
    <property type="entry name" value="FAD/NAD(P)-binding domain"/>
    <property type="match status" value="1"/>
</dbReference>
<name>A0A815LER1_9BILA</name>
<dbReference type="EMBL" id="CAJNOI010001301">
    <property type="protein sequence ID" value="CAF1402338.1"/>
    <property type="molecule type" value="Genomic_DNA"/>
</dbReference>
<dbReference type="EMBL" id="CAJNOM010001626">
    <property type="protein sequence ID" value="CAF1614643.1"/>
    <property type="molecule type" value="Genomic_DNA"/>
</dbReference>
<dbReference type="AlphaFoldDB" id="A0A815LER1"/>
<dbReference type="Proteomes" id="UP000663832">
    <property type="component" value="Unassembled WGS sequence"/>
</dbReference>
<evidence type="ECO:0000313" key="4">
    <source>
        <dbReference type="Proteomes" id="UP000663877"/>
    </source>
</evidence>
<evidence type="ECO:0000313" key="1">
    <source>
        <dbReference type="EMBL" id="CAF1402338.1"/>
    </source>
</evidence>
<protein>
    <submittedName>
        <fullName evidence="1">Uncharacterized protein</fullName>
    </submittedName>
</protein>